<name>A0A848ATK8_9BACT</name>
<evidence type="ECO:0000313" key="2">
    <source>
        <dbReference type="Proteomes" id="UP000576225"/>
    </source>
</evidence>
<dbReference type="NCBIfam" id="TIGR01551">
    <property type="entry name" value="major_capsid_P2"/>
    <property type="match status" value="1"/>
</dbReference>
<dbReference type="InterPro" id="IPR006441">
    <property type="entry name" value="Phage_P2_GpN"/>
</dbReference>
<evidence type="ECO:0000313" key="1">
    <source>
        <dbReference type="EMBL" id="NMD86725.1"/>
    </source>
</evidence>
<comment type="caution">
    <text evidence="1">The sequence shown here is derived from an EMBL/GenBank/DDBJ whole genome shotgun (WGS) entry which is preliminary data.</text>
</comment>
<proteinExistence type="predicted"/>
<dbReference type="RefSeq" id="WP_168962356.1">
    <property type="nucleotide sequence ID" value="NZ_JABAEW010000014.1"/>
</dbReference>
<sequence length="348" mass="38455">MKRETQLLYNQLRANMAQAYGVENVGEQFSATIPMAQSLNDAVQESSDFLKLISIIPVEDIEGEILDMTIFQTIAGRKKITAGARREPQMAGAPDGRKYHCEKTNFDVGFAYALLDNWARYKDFQTRYMAAVYIRIALDRTLIGFYGTSAAETTDRAANPKLQDVNKGWLFDLKTNMKSHYFLGEGSTGSEKIVIGSGSAATYKNVDQMVYDVASLIPKHRRTGKEVAIVGQAFVAHDMNKILGAYGEKPSERIHFGTLAKSYGGFPSMVVPQFPDTGLLITDPKNLHLYVQSSSLRRQAKDEPEFDRTADYISQNEAYMIGNLEAAAAIEADNVEFSDADAPVTPGA</sequence>
<dbReference type="Proteomes" id="UP000576225">
    <property type="component" value="Unassembled WGS sequence"/>
</dbReference>
<dbReference type="Pfam" id="PF05125">
    <property type="entry name" value="Phage_cap_P2"/>
    <property type="match status" value="1"/>
</dbReference>
<protein>
    <submittedName>
        <fullName evidence="1">Phage major capsid protein, P2 family</fullName>
    </submittedName>
</protein>
<dbReference type="AlphaFoldDB" id="A0A848ATK8"/>
<accession>A0A848ATK8</accession>
<dbReference type="EMBL" id="JABAEW010000014">
    <property type="protein sequence ID" value="NMD86725.1"/>
    <property type="molecule type" value="Genomic_DNA"/>
</dbReference>
<organism evidence="1 2">
    <name type="scientific">Victivallis vadensis</name>
    <dbReference type="NCBI Taxonomy" id="172901"/>
    <lineage>
        <taxon>Bacteria</taxon>
        <taxon>Pseudomonadati</taxon>
        <taxon>Lentisphaerota</taxon>
        <taxon>Lentisphaeria</taxon>
        <taxon>Victivallales</taxon>
        <taxon>Victivallaceae</taxon>
        <taxon>Victivallis</taxon>
    </lineage>
</organism>
<reference evidence="1 2" key="1">
    <citation type="submission" date="2020-04" db="EMBL/GenBank/DDBJ databases">
        <authorList>
            <person name="Hitch T.C.A."/>
            <person name="Wylensek D."/>
            <person name="Clavel T."/>
        </authorList>
    </citation>
    <scope>NUCLEOTIDE SEQUENCE [LARGE SCALE GENOMIC DNA]</scope>
    <source>
        <strain evidence="1 2">COR2-253-APC-1A</strain>
    </source>
</reference>
<gene>
    <name evidence="1" type="ORF">HF882_09030</name>
</gene>